<dbReference type="Pfam" id="PF10016">
    <property type="entry name" value="DUF2259"/>
    <property type="match status" value="1"/>
</dbReference>
<proteinExistence type="predicted"/>
<feature type="signal peptide" evidence="1">
    <location>
        <begin position="1"/>
        <end position="19"/>
    </location>
</feature>
<dbReference type="InterPro" id="IPR018725">
    <property type="entry name" value="DUF2259_secreted"/>
</dbReference>
<dbReference type="Proteomes" id="UP000323824">
    <property type="component" value="Chromosome"/>
</dbReference>
<feature type="chain" id="PRO_5022964926" evidence="1">
    <location>
        <begin position="20"/>
        <end position="228"/>
    </location>
</feature>
<evidence type="ECO:0000313" key="3">
    <source>
        <dbReference type="Proteomes" id="UP000323824"/>
    </source>
</evidence>
<keyword evidence="3" id="KW-1185">Reference proteome</keyword>
<protein>
    <submittedName>
        <fullName evidence="2">DUF2259 domain-containing protein</fullName>
    </submittedName>
</protein>
<reference evidence="2 3" key="1">
    <citation type="submission" date="2019-02" db="EMBL/GenBank/DDBJ databases">
        <authorList>
            <person name="Fomenkov A."/>
            <person name="Dubinina G."/>
            <person name="Grabovich M."/>
            <person name="Vincze T."/>
            <person name="Roberts R.J."/>
        </authorList>
    </citation>
    <scope>NUCLEOTIDE SEQUENCE [LARGE SCALE GENOMIC DNA]</scope>
    <source>
        <strain evidence="2 3">P</strain>
    </source>
</reference>
<evidence type="ECO:0000256" key="1">
    <source>
        <dbReference type="SAM" id="SignalP"/>
    </source>
</evidence>
<dbReference type="SUPFAM" id="SSF50993">
    <property type="entry name" value="Peptidase/esterase 'gauge' domain"/>
    <property type="match status" value="1"/>
</dbReference>
<dbReference type="AlphaFoldDB" id="A0A5C1QCL8"/>
<gene>
    <name evidence="2" type="ORF">EW093_09080</name>
</gene>
<reference evidence="2 3" key="2">
    <citation type="submission" date="2019-09" db="EMBL/GenBank/DDBJ databases">
        <title>Complete Genome Sequence and Methylome Analysis of free living Spirochaetas.</title>
        <authorList>
            <person name="Leshcheva N."/>
            <person name="Mikheeva N."/>
        </authorList>
    </citation>
    <scope>NUCLEOTIDE SEQUENCE [LARGE SCALE GENOMIC DNA]</scope>
    <source>
        <strain evidence="2 3">P</strain>
    </source>
</reference>
<dbReference type="KEGG" id="sper:EW093_09080"/>
<dbReference type="OrthoDB" id="359290at2"/>
<name>A0A5C1QCL8_9SPIO</name>
<dbReference type="RefSeq" id="WP_149568090.1">
    <property type="nucleotide sequence ID" value="NZ_CP035807.1"/>
</dbReference>
<accession>A0A5C1QCL8</accession>
<keyword evidence="1" id="KW-0732">Signal</keyword>
<sequence>MKKLSIIILIINLSTFMFAGDVSTFMNLGFSPDGKYFLFGEYGIVSDYQKAYSNMWLVDVKKNSFVSGGVFSGEYKTVIEPGESAIGGLLKLLNEAQKKVEAYKIDFLEQGRPLYVRINDDNNVDKLKFRDFVTGLEYEFVMDKKIREQGSNKYSSFGISLKTTDKSGKVKSYKLGNPAYERKSVIDYKIERILHSSTGDNIVVVLSKYILDGENTIIRYMVETISLK</sequence>
<evidence type="ECO:0000313" key="2">
    <source>
        <dbReference type="EMBL" id="QEN04850.1"/>
    </source>
</evidence>
<dbReference type="EMBL" id="CP035807">
    <property type="protein sequence ID" value="QEN04850.1"/>
    <property type="molecule type" value="Genomic_DNA"/>
</dbReference>
<organism evidence="2 3">
    <name type="scientific">Thiospirochaeta perfilievii</name>
    <dbReference type="NCBI Taxonomy" id="252967"/>
    <lineage>
        <taxon>Bacteria</taxon>
        <taxon>Pseudomonadati</taxon>
        <taxon>Spirochaetota</taxon>
        <taxon>Spirochaetia</taxon>
        <taxon>Spirochaetales</taxon>
        <taxon>Spirochaetaceae</taxon>
        <taxon>Thiospirochaeta</taxon>
    </lineage>
</organism>